<dbReference type="PROSITE" id="PS50113">
    <property type="entry name" value="PAC"/>
    <property type="match status" value="2"/>
</dbReference>
<evidence type="ECO:0000256" key="9">
    <source>
        <dbReference type="SAM" id="MobiDB-lite"/>
    </source>
</evidence>
<dbReference type="Pfam" id="PF00989">
    <property type="entry name" value="PAS"/>
    <property type="match status" value="1"/>
</dbReference>
<dbReference type="PROSITE" id="PS50112">
    <property type="entry name" value="PAS"/>
    <property type="match status" value="2"/>
</dbReference>
<evidence type="ECO:0000313" key="13">
    <source>
        <dbReference type="Proteomes" id="UP001211065"/>
    </source>
</evidence>
<protein>
    <recommendedName>
        <fullName evidence="2">histidine kinase</fullName>
        <ecNumber evidence="2">2.7.13.3</ecNumber>
    </recommendedName>
</protein>
<keyword evidence="3" id="KW-0597">Phosphoprotein</keyword>
<dbReference type="GO" id="GO:0006355">
    <property type="term" value="P:regulation of DNA-templated transcription"/>
    <property type="evidence" value="ECO:0007669"/>
    <property type="project" value="InterPro"/>
</dbReference>
<reference evidence="12" key="1">
    <citation type="submission" date="2020-05" db="EMBL/GenBank/DDBJ databases">
        <title>Phylogenomic resolution of chytrid fungi.</title>
        <authorList>
            <person name="Stajich J.E."/>
            <person name="Amses K."/>
            <person name="Simmons R."/>
            <person name="Seto K."/>
            <person name="Myers J."/>
            <person name="Bonds A."/>
            <person name="Quandt C.A."/>
            <person name="Barry K."/>
            <person name="Liu P."/>
            <person name="Grigoriev I."/>
            <person name="Longcore J.E."/>
            <person name="James T.Y."/>
        </authorList>
    </citation>
    <scope>NUCLEOTIDE SEQUENCE</scope>
    <source>
        <strain evidence="12">JEL0476</strain>
    </source>
</reference>
<evidence type="ECO:0000256" key="5">
    <source>
        <dbReference type="ARBA" id="ARBA00022741"/>
    </source>
</evidence>
<dbReference type="InterPro" id="IPR000700">
    <property type="entry name" value="PAS-assoc_C"/>
</dbReference>
<evidence type="ECO:0000256" key="7">
    <source>
        <dbReference type="ARBA" id="ARBA00022840"/>
    </source>
</evidence>
<proteinExistence type="predicted"/>
<dbReference type="NCBIfam" id="TIGR00229">
    <property type="entry name" value="sensory_box"/>
    <property type="match status" value="3"/>
</dbReference>
<dbReference type="SMART" id="SM00086">
    <property type="entry name" value="PAC"/>
    <property type="match status" value="3"/>
</dbReference>
<evidence type="ECO:0000256" key="3">
    <source>
        <dbReference type="ARBA" id="ARBA00022553"/>
    </source>
</evidence>
<dbReference type="Proteomes" id="UP001211065">
    <property type="component" value="Unassembled WGS sequence"/>
</dbReference>
<feature type="domain" description="PAC" evidence="11">
    <location>
        <begin position="879"/>
        <end position="931"/>
    </location>
</feature>
<feature type="domain" description="PAS" evidence="10">
    <location>
        <begin position="563"/>
        <end position="633"/>
    </location>
</feature>
<dbReference type="FunFam" id="3.30.450.20:FF:000060">
    <property type="entry name" value="Sensor protein FixL"/>
    <property type="match status" value="1"/>
</dbReference>
<dbReference type="PANTHER" id="PTHR43304:SF1">
    <property type="entry name" value="PAC DOMAIN-CONTAINING PROTEIN"/>
    <property type="match status" value="1"/>
</dbReference>
<evidence type="ECO:0000256" key="2">
    <source>
        <dbReference type="ARBA" id="ARBA00012438"/>
    </source>
</evidence>
<feature type="region of interest" description="Disordered" evidence="9">
    <location>
        <begin position="382"/>
        <end position="444"/>
    </location>
</feature>
<feature type="coiled-coil region" evidence="8">
    <location>
        <begin position="276"/>
        <end position="310"/>
    </location>
</feature>
<dbReference type="PANTHER" id="PTHR43304">
    <property type="entry name" value="PHYTOCHROME-LIKE PROTEIN CPH1"/>
    <property type="match status" value="1"/>
</dbReference>
<keyword evidence="6" id="KW-0418">Kinase</keyword>
<dbReference type="InterPro" id="IPR035965">
    <property type="entry name" value="PAS-like_dom_sf"/>
</dbReference>
<feature type="domain" description="PAS" evidence="10">
    <location>
        <begin position="805"/>
        <end position="876"/>
    </location>
</feature>
<dbReference type="InterPro" id="IPR000014">
    <property type="entry name" value="PAS"/>
</dbReference>
<organism evidence="12 13">
    <name type="scientific">Clydaea vesicula</name>
    <dbReference type="NCBI Taxonomy" id="447962"/>
    <lineage>
        <taxon>Eukaryota</taxon>
        <taxon>Fungi</taxon>
        <taxon>Fungi incertae sedis</taxon>
        <taxon>Chytridiomycota</taxon>
        <taxon>Chytridiomycota incertae sedis</taxon>
        <taxon>Chytridiomycetes</taxon>
        <taxon>Lobulomycetales</taxon>
        <taxon>Lobulomycetaceae</taxon>
        <taxon>Clydaea</taxon>
    </lineage>
</organism>
<keyword evidence="13" id="KW-1185">Reference proteome</keyword>
<gene>
    <name evidence="12" type="ORF">HK099_003401</name>
</gene>
<dbReference type="GO" id="GO:0005524">
    <property type="term" value="F:ATP binding"/>
    <property type="evidence" value="ECO:0007669"/>
    <property type="project" value="UniProtKB-KW"/>
</dbReference>
<dbReference type="GO" id="GO:0004673">
    <property type="term" value="F:protein histidine kinase activity"/>
    <property type="evidence" value="ECO:0007669"/>
    <property type="project" value="UniProtKB-EC"/>
</dbReference>
<name>A0AAD5U3K5_9FUNG</name>
<comment type="caution">
    <text evidence="12">The sequence shown here is derived from an EMBL/GenBank/DDBJ whole genome shotgun (WGS) entry which is preliminary data.</text>
</comment>
<keyword evidence="8" id="KW-0175">Coiled coil</keyword>
<evidence type="ECO:0000256" key="1">
    <source>
        <dbReference type="ARBA" id="ARBA00000085"/>
    </source>
</evidence>
<dbReference type="Gene3D" id="3.30.450.20">
    <property type="entry name" value="PAS domain"/>
    <property type="match status" value="4"/>
</dbReference>
<dbReference type="EC" id="2.7.13.3" evidence="2"/>
<keyword evidence="4" id="KW-0808">Transferase</keyword>
<feature type="domain" description="PAC" evidence="11">
    <location>
        <begin position="759"/>
        <end position="811"/>
    </location>
</feature>
<evidence type="ECO:0000256" key="8">
    <source>
        <dbReference type="SAM" id="Coils"/>
    </source>
</evidence>
<evidence type="ECO:0000256" key="6">
    <source>
        <dbReference type="ARBA" id="ARBA00022777"/>
    </source>
</evidence>
<dbReference type="AlphaFoldDB" id="A0AAD5U3K5"/>
<evidence type="ECO:0000256" key="4">
    <source>
        <dbReference type="ARBA" id="ARBA00022679"/>
    </source>
</evidence>
<dbReference type="InterPro" id="IPR001610">
    <property type="entry name" value="PAC"/>
</dbReference>
<sequence length="1038" mass="119029">MSCPFIPAENSALISESVTTTSNPLENLIQATTVASAKDLVNDTVEVYQDENERKLAEYVAKVDGNRKTTGGSGFKRTQQSKIDSLIGQLLGESLKIEDEIFVGENELFHKNEEAFFILQDERELANLKARQSEEIKALKTMQETGTADMTKRKATKKFLRQQSRETKALYNRTHEQEAACKQTQDEKQTLCDDREKSARLVEHMEERHLKQIKQFNAAEERKISDQRILVELKIRHLTEEHRADAMKEFHSKMNYQKDLDKKKLDQICEFQRIELRHFKDKVDLETQMIEELQNLHSKHEVEEKELAAKQKIDYLLEKERIATTELSLKVIIIQAKNLIELKKLQNVHRLQLRQLRKAQKGRKTKRLKHWSIILGRDLTQKKRRTGSALQSSGGSNDGSEDGSESGSVGTHSKPESLSHTRQGSDSNIKHAAGAKKNSDSPRINLIEAEEDDDDSHEKNVSLDTQQQNAEEQLNKMREQLSALREQQFEKLRKLKKKASNEKKEKEEEFQRFIMELEWQQDVDIKDLKKNDETELQEAIQAQERELEMEAHIRGAETKAMLERKVLKSLLDSVVDGVVSIDPRGFIQRFNASAEKMFGYTDGAAINKNIKELMPPEYRENHDDHLYNYLKTGVKKAIGRGVQVKGQRQDGTIFPIHVSVSEVMEDGFHLFTAIIRDLTVETQNAIAKQAEDDCLPQLIWKIDIKGVAMSFNKKFINYTGVQSDHLSTVNFFSPDIIHLEDLKSSKETFLKSNKGKMPFELKMRIKSAEGNYKWFLTRGTPMFDVEGNIQFWCGSCTDINASEILQMELSVLPNSITAILWHVNNEGELLYANPRYKEVTGIDYSTLKIDIFSSEVVHKDDVAKSISSFTEALKHKTSFEVTSRFKSENGNYRWYLIKGTPSFSSAGDVDGFYGTSSDVHGSHSIQDELLIFPENLPQLIWKCDCKGNTLYTNSKFRNFVGIDEGQKFNVFTEALLHPDDLKPSKESFAKANKEKVEFEFKTRLQSENGEYKKFRTLAVPVINDKGDVTAWYASSTQY</sequence>
<evidence type="ECO:0000259" key="10">
    <source>
        <dbReference type="PROSITE" id="PS50112"/>
    </source>
</evidence>
<dbReference type="EMBL" id="JADGJW010000223">
    <property type="protein sequence ID" value="KAJ3221556.1"/>
    <property type="molecule type" value="Genomic_DNA"/>
</dbReference>
<dbReference type="SMART" id="SM00091">
    <property type="entry name" value="PAS"/>
    <property type="match status" value="4"/>
</dbReference>
<feature type="region of interest" description="Disordered" evidence="9">
    <location>
        <begin position="449"/>
        <end position="468"/>
    </location>
</feature>
<comment type="catalytic activity">
    <reaction evidence="1">
        <text>ATP + protein L-histidine = ADP + protein N-phospho-L-histidine.</text>
        <dbReference type="EC" id="2.7.13.3"/>
    </reaction>
</comment>
<keyword evidence="5" id="KW-0547">Nucleotide-binding</keyword>
<dbReference type="CDD" id="cd00130">
    <property type="entry name" value="PAS"/>
    <property type="match status" value="4"/>
</dbReference>
<dbReference type="SUPFAM" id="SSF55785">
    <property type="entry name" value="PYP-like sensor domain (PAS domain)"/>
    <property type="match status" value="4"/>
</dbReference>
<evidence type="ECO:0000313" key="12">
    <source>
        <dbReference type="EMBL" id="KAJ3221556.1"/>
    </source>
</evidence>
<dbReference type="InterPro" id="IPR052162">
    <property type="entry name" value="Sensor_kinase/Photoreceptor"/>
</dbReference>
<keyword evidence="7" id="KW-0067">ATP-binding</keyword>
<accession>A0AAD5U3K5</accession>
<evidence type="ECO:0000259" key="11">
    <source>
        <dbReference type="PROSITE" id="PS50113"/>
    </source>
</evidence>
<dbReference type="InterPro" id="IPR013655">
    <property type="entry name" value="PAS_fold_3"/>
</dbReference>
<dbReference type="Pfam" id="PF08447">
    <property type="entry name" value="PAS_3"/>
    <property type="match status" value="3"/>
</dbReference>
<dbReference type="InterPro" id="IPR013767">
    <property type="entry name" value="PAS_fold"/>
</dbReference>